<proteinExistence type="predicted"/>
<organism evidence="2 3">
    <name type="scientific">Streptomyces flaveus</name>
    <dbReference type="NCBI Taxonomy" id="66370"/>
    <lineage>
        <taxon>Bacteria</taxon>
        <taxon>Bacillati</taxon>
        <taxon>Actinomycetota</taxon>
        <taxon>Actinomycetes</taxon>
        <taxon>Kitasatosporales</taxon>
        <taxon>Streptomycetaceae</taxon>
        <taxon>Streptomyces</taxon>
        <taxon>Streptomyces aurantiacus group</taxon>
    </lineage>
</organism>
<feature type="region of interest" description="Disordered" evidence="1">
    <location>
        <begin position="83"/>
        <end position="102"/>
    </location>
</feature>
<comment type="caution">
    <text evidence="2">The sequence shown here is derived from an EMBL/GenBank/DDBJ whole genome shotgun (WGS) entry which is preliminary data.</text>
</comment>
<sequence>MARAAQAVRVAQVDRAVPRGRPVARSRATGRWRRLPVPGGRGASEALTVSVVLAGSVVPAGLAVRESRAAMVLPVDRVGRVLPEGPVDPAPQPVAPLTSAAA</sequence>
<keyword evidence="3" id="KW-1185">Reference proteome</keyword>
<gene>
    <name evidence="2" type="ORF">GCM10010094_12770</name>
</gene>
<protein>
    <submittedName>
        <fullName evidence="2">Uncharacterized protein</fullName>
    </submittedName>
</protein>
<accession>A0A917V9D5</accession>
<evidence type="ECO:0000313" key="2">
    <source>
        <dbReference type="EMBL" id="GGK53793.1"/>
    </source>
</evidence>
<dbReference type="AlphaFoldDB" id="A0A917V9D5"/>
<reference evidence="2" key="1">
    <citation type="journal article" date="2014" name="Int. J. Syst. Evol. Microbiol.">
        <title>Complete genome sequence of Corynebacterium casei LMG S-19264T (=DSM 44701T), isolated from a smear-ripened cheese.</title>
        <authorList>
            <consortium name="US DOE Joint Genome Institute (JGI-PGF)"/>
            <person name="Walter F."/>
            <person name="Albersmeier A."/>
            <person name="Kalinowski J."/>
            <person name="Ruckert C."/>
        </authorList>
    </citation>
    <scope>NUCLEOTIDE SEQUENCE</scope>
    <source>
        <strain evidence="2">JCM 3035</strain>
    </source>
</reference>
<reference evidence="2" key="2">
    <citation type="submission" date="2020-09" db="EMBL/GenBank/DDBJ databases">
        <authorList>
            <person name="Sun Q."/>
            <person name="Ohkuma M."/>
        </authorList>
    </citation>
    <scope>NUCLEOTIDE SEQUENCE</scope>
    <source>
        <strain evidence="2">JCM 3035</strain>
    </source>
</reference>
<evidence type="ECO:0000256" key="1">
    <source>
        <dbReference type="SAM" id="MobiDB-lite"/>
    </source>
</evidence>
<dbReference type="Proteomes" id="UP000637788">
    <property type="component" value="Unassembled WGS sequence"/>
</dbReference>
<dbReference type="EMBL" id="BMPQ01000002">
    <property type="protein sequence ID" value="GGK53793.1"/>
    <property type="molecule type" value="Genomic_DNA"/>
</dbReference>
<evidence type="ECO:0000313" key="3">
    <source>
        <dbReference type="Proteomes" id="UP000637788"/>
    </source>
</evidence>
<name>A0A917V9D5_9ACTN</name>